<name>A0AC34GUK3_9BILA</name>
<sequence length="115" mass="13052">MAENLSRSQARKSRFTDAFLDARDRLEESNENNEIFLNITDSNLRQMKVILAAESVNIPLGIEISAVPDLNDTRKTRILAVEVRKIDDDGRVAMDGRIKVGDQITDINHRPVYQV</sequence>
<dbReference type="Proteomes" id="UP000887579">
    <property type="component" value="Unplaced"/>
</dbReference>
<organism evidence="1 2">
    <name type="scientific">Panagrolaimus sp. ES5</name>
    <dbReference type="NCBI Taxonomy" id="591445"/>
    <lineage>
        <taxon>Eukaryota</taxon>
        <taxon>Metazoa</taxon>
        <taxon>Ecdysozoa</taxon>
        <taxon>Nematoda</taxon>
        <taxon>Chromadorea</taxon>
        <taxon>Rhabditida</taxon>
        <taxon>Tylenchina</taxon>
        <taxon>Panagrolaimomorpha</taxon>
        <taxon>Panagrolaimoidea</taxon>
        <taxon>Panagrolaimidae</taxon>
        <taxon>Panagrolaimus</taxon>
    </lineage>
</organism>
<evidence type="ECO:0000313" key="2">
    <source>
        <dbReference type="WBParaSite" id="ES5_v2.g8545.t1"/>
    </source>
</evidence>
<reference evidence="2" key="1">
    <citation type="submission" date="2022-11" db="UniProtKB">
        <authorList>
            <consortium name="WormBaseParasite"/>
        </authorList>
    </citation>
    <scope>IDENTIFICATION</scope>
</reference>
<accession>A0AC34GUK3</accession>
<proteinExistence type="predicted"/>
<evidence type="ECO:0000313" key="1">
    <source>
        <dbReference type="Proteomes" id="UP000887579"/>
    </source>
</evidence>
<protein>
    <submittedName>
        <fullName evidence="2">PDZ domain-containing protein</fullName>
    </submittedName>
</protein>
<dbReference type="WBParaSite" id="ES5_v2.g8545.t1">
    <property type="protein sequence ID" value="ES5_v2.g8545.t1"/>
    <property type="gene ID" value="ES5_v2.g8545"/>
</dbReference>